<protein>
    <recommendedName>
        <fullName evidence="2">Flagellar biosynthetic protein FlhB</fullName>
    </recommendedName>
</protein>
<dbReference type="Pfam" id="PF01312">
    <property type="entry name" value="Bac_export_2"/>
    <property type="match status" value="1"/>
</dbReference>
<dbReference type="PANTHER" id="PTHR30531:SF12">
    <property type="entry name" value="FLAGELLAR BIOSYNTHETIC PROTEIN FLHB"/>
    <property type="match status" value="1"/>
</dbReference>
<dbReference type="KEGG" id="mars:A8C75_04260"/>
<comment type="function">
    <text evidence="4">Required for formation of the rod structure in the basal body of the flagellar apparatus. Together with FliI and FliH, may constitute the export apparatus of flagellin.</text>
</comment>
<gene>
    <name evidence="5" type="ORF">A8C75_04260</name>
</gene>
<dbReference type="InterPro" id="IPR029025">
    <property type="entry name" value="T3SS_substrate_exporter_C"/>
</dbReference>
<keyword evidence="3" id="KW-0813">Transport</keyword>
<evidence type="ECO:0000313" key="5">
    <source>
        <dbReference type="EMBL" id="ANG61767.1"/>
    </source>
</evidence>
<evidence type="ECO:0000256" key="1">
    <source>
        <dbReference type="ARBA" id="ARBA00010690"/>
    </source>
</evidence>
<dbReference type="EMBL" id="CP015839">
    <property type="protein sequence ID" value="ANG61767.1"/>
    <property type="molecule type" value="Genomic_DNA"/>
</dbReference>
<accession>A0A1A9EVA7</accession>
<dbReference type="GO" id="GO:0009306">
    <property type="term" value="P:protein secretion"/>
    <property type="evidence" value="ECO:0007669"/>
    <property type="project" value="InterPro"/>
</dbReference>
<dbReference type="OrthoDB" id="5244399at2"/>
<keyword evidence="3" id="KW-0653">Protein transport</keyword>
<evidence type="ECO:0000256" key="4">
    <source>
        <dbReference type="ARBA" id="ARBA00025078"/>
    </source>
</evidence>
<organism evidence="5 6">
    <name type="scientific">Marinobacterium aestuarii</name>
    <dbReference type="NCBI Taxonomy" id="1821621"/>
    <lineage>
        <taxon>Bacteria</taxon>
        <taxon>Pseudomonadati</taxon>
        <taxon>Pseudomonadota</taxon>
        <taxon>Gammaproteobacteria</taxon>
        <taxon>Oceanospirillales</taxon>
        <taxon>Oceanospirillaceae</taxon>
        <taxon>Marinobacterium</taxon>
    </lineage>
</organism>
<keyword evidence="5" id="KW-0969">Cilium</keyword>
<dbReference type="GO" id="GO:0005886">
    <property type="term" value="C:plasma membrane"/>
    <property type="evidence" value="ECO:0007669"/>
    <property type="project" value="TreeGrafter"/>
</dbReference>
<proteinExistence type="inferred from homology"/>
<reference evidence="6" key="1">
    <citation type="submission" date="2016-05" db="EMBL/GenBank/DDBJ databases">
        <authorList>
            <person name="Baek K."/>
            <person name="Yang S.-J."/>
        </authorList>
    </citation>
    <scope>NUCLEOTIDE SEQUENCE [LARGE SCALE GENOMIC DNA]</scope>
    <source>
        <strain evidence="6">ST58-10</strain>
    </source>
</reference>
<dbReference type="Proteomes" id="UP000078070">
    <property type="component" value="Chromosome"/>
</dbReference>
<keyword evidence="5" id="KW-0282">Flagellum</keyword>
<keyword evidence="6" id="KW-1185">Reference proteome</keyword>
<sequence>MKPIKPEDSAIALGYAPGQRAPEVLAKGRELIAEQIIALAEEHQIHIHKSPELLEVLIRLELGDEIPQALYQAIAEVIAFAYQLKAEPPLQP</sequence>
<evidence type="ECO:0000256" key="2">
    <source>
        <dbReference type="ARBA" id="ARBA00021622"/>
    </source>
</evidence>
<reference evidence="5 6" key="2">
    <citation type="journal article" date="2018" name="Int. J. Syst. Evol. Microbiol.">
        <title>Marinobacterium aestuarii sp. nov., a benzene-degrading marine bacterium isolated from estuary sediment.</title>
        <authorList>
            <person name="Bae S.S."/>
            <person name="Jung J."/>
            <person name="Chung D."/>
            <person name="Baek K."/>
        </authorList>
    </citation>
    <scope>NUCLEOTIDE SEQUENCE [LARGE SCALE GENOMIC DNA]</scope>
    <source>
        <strain evidence="5 6">ST58-10</strain>
    </source>
</reference>
<dbReference type="Gene3D" id="3.40.1690.10">
    <property type="entry name" value="secretion proteins EscU"/>
    <property type="match status" value="1"/>
</dbReference>
<comment type="similarity">
    <text evidence="1">Belongs to the type III secretion exporter family.</text>
</comment>
<evidence type="ECO:0000313" key="6">
    <source>
        <dbReference type="Proteomes" id="UP000078070"/>
    </source>
</evidence>
<dbReference type="PANTHER" id="PTHR30531">
    <property type="entry name" value="FLAGELLAR BIOSYNTHETIC PROTEIN FLHB"/>
    <property type="match status" value="1"/>
</dbReference>
<dbReference type="InterPro" id="IPR006135">
    <property type="entry name" value="T3SS_substrate_exporter"/>
</dbReference>
<dbReference type="AlphaFoldDB" id="A0A1A9EVA7"/>
<dbReference type="STRING" id="1821621.A8C75_04260"/>
<dbReference type="SUPFAM" id="SSF160544">
    <property type="entry name" value="EscU C-terminal domain-like"/>
    <property type="match status" value="1"/>
</dbReference>
<name>A0A1A9EVA7_9GAMM</name>
<keyword evidence="5" id="KW-0966">Cell projection</keyword>
<dbReference type="RefSeq" id="WP_067378589.1">
    <property type="nucleotide sequence ID" value="NZ_CP015839.1"/>
</dbReference>
<keyword evidence="3" id="KW-1006">Bacterial flagellum protein export</keyword>
<evidence type="ECO:0000256" key="3">
    <source>
        <dbReference type="ARBA" id="ARBA00023225"/>
    </source>
</evidence>